<dbReference type="EMBL" id="KQ253973">
    <property type="protein sequence ID" value="KNC69642.1"/>
    <property type="molecule type" value="Genomic_DNA"/>
</dbReference>
<protein>
    <submittedName>
        <fullName evidence="1">Uncharacterized protein</fullName>
    </submittedName>
</protein>
<organism evidence="1 2">
    <name type="scientific">Sphaeroforma arctica JP610</name>
    <dbReference type="NCBI Taxonomy" id="667725"/>
    <lineage>
        <taxon>Eukaryota</taxon>
        <taxon>Ichthyosporea</taxon>
        <taxon>Ichthyophonida</taxon>
        <taxon>Sphaeroforma</taxon>
    </lineage>
</organism>
<accession>A0A0L0EYV9</accession>
<keyword evidence="2" id="KW-1185">Reference proteome</keyword>
<dbReference type="Proteomes" id="UP000054560">
    <property type="component" value="Unassembled WGS sequence"/>
</dbReference>
<dbReference type="RefSeq" id="XP_014143544.1">
    <property type="nucleotide sequence ID" value="XM_014288069.1"/>
</dbReference>
<gene>
    <name evidence="1" type="ORF">SARC_17843</name>
</gene>
<sequence length="73" mass="8055">MCNVRTSSLQIPSFAVGDLPAGYCGQNVYTQTLTYEKCVELGLGSHYEDIRNQLTHIIRAVDKAVGQPMLHTT</sequence>
<evidence type="ECO:0000313" key="2">
    <source>
        <dbReference type="Proteomes" id="UP000054560"/>
    </source>
</evidence>
<name>A0A0L0EYV9_9EUKA</name>
<reference evidence="1 2" key="1">
    <citation type="submission" date="2011-02" db="EMBL/GenBank/DDBJ databases">
        <title>The Genome Sequence of Sphaeroforma arctica JP610.</title>
        <authorList>
            <consortium name="The Broad Institute Genome Sequencing Platform"/>
            <person name="Russ C."/>
            <person name="Cuomo C."/>
            <person name="Young S.K."/>
            <person name="Zeng Q."/>
            <person name="Gargeya S."/>
            <person name="Alvarado L."/>
            <person name="Berlin A."/>
            <person name="Chapman S.B."/>
            <person name="Chen Z."/>
            <person name="Freedman E."/>
            <person name="Gellesch M."/>
            <person name="Goldberg J."/>
            <person name="Griggs A."/>
            <person name="Gujja S."/>
            <person name="Heilman E."/>
            <person name="Heiman D."/>
            <person name="Howarth C."/>
            <person name="Mehta T."/>
            <person name="Neiman D."/>
            <person name="Pearson M."/>
            <person name="Roberts A."/>
            <person name="Saif S."/>
            <person name="Shea T."/>
            <person name="Shenoy N."/>
            <person name="Sisk P."/>
            <person name="Stolte C."/>
            <person name="Sykes S."/>
            <person name="White J."/>
            <person name="Yandava C."/>
            <person name="Burger G."/>
            <person name="Gray M.W."/>
            <person name="Holland P.W.H."/>
            <person name="King N."/>
            <person name="Lang F.B.F."/>
            <person name="Roger A.J."/>
            <person name="Ruiz-Trillo I."/>
            <person name="Haas B."/>
            <person name="Nusbaum C."/>
            <person name="Birren B."/>
        </authorList>
    </citation>
    <scope>NUCLEOTIDE SEQUENCE [LARGE SCALE GENOMIC DNA]</scope>
    <source>
        <strain evidence="1 2">JP610</strain>
    </source>
</reference>
<dbReference type="AlphaFoldDB" id="A0A0L0EYV9"/>
<feature type="non-terminal residue" evidence="1">
    <location>
        <position position="73"/>
    </location>
</feature>
<proteinExistence type="predicted"/>
<evidence type="ECO:0000313" key="1">
    <source>
        <dbReference type="EMBL" id="KNC69642.1"/>
    </source>
</evidence>
<dbReference type="GeneID" id="25918347"/>